<accession>A0A8S0TLT1</accession>
<proteinExistence type="predicted"/>
<dbReference type="AlphaFoldDB" id="A0A8S0TLT1"/>
<comment type="caution">
    <text evidence="1">The sequence shown here is derived from an EMBL/GenBank/DDBJ whole genome shotgun (WGS) entry which is preliminary data.</text>
</comment>
<keyword evidence="2" id="KW-1185">Reference proteome</keyword>
<name>A0A8S0TLT1_OLEEU</name>
<dbReference type="EMBL" id="CACTIH010007264">
    <property type="protein sequence ID" value="CAA3006735.1"/>
    <property type="molecule type" value="Genomic_DNA"/>
</dbReference>
<sequence length="120" mass="13909">MVLLMSRAKKRFYESTIVHIKAVFTTVKYLGYSWQDEWKMKKLNSLCWDDQPGSPFSFFLLIIDDKPDSAKIGKYVEGFRDYMSYNGSQSSGFELFRSETCPEIVPEDPSPHPLVMPHSN</sequence>
<dbReference type="Gramene" id="OE9A089570T1">
    <property type="protein sequence ID" value="OE9A089570C1"/>
    <property type="gene ID" value="OE9A089570"/>
</dbReference>
<protein>
    <submittedName>
        <fullName evidence="1">Uncharacterized protein</fullName>
    </submittedName>
</protein>
<evidence type="ECO:0000313" key="2">
    <source>
        <dbReference type="Proteomes" id="UP000594638"/>
    </source>
</evidence>
<reference evidence="1 2" key="1">
    <citation type="submission" date="2019-12" db="EMBL/GenBank/DDBJ databases">
        <authorList>
            <person name="Alioto T."/>
            <person name="Alioto T."/>
            <person name="Gomez Garrido J."/>
        </authorList>
    </citation>
    <scope>NUCLEOTIDE SEQUENCE [LARGE SCALE GENOMIC DNA]</scope>
</reference>
<dbReference type="Proteomes" id="UP000594638">
    <property type="component" value="Unassembled WGS sequence"/>
</dbReference>
<evidence type="ECO:0000313" key="1">
    <source>
        <dbReference type="EMBL" id="CAA3006735.1"/>
    </source>
</evidence>
<organism evidence="1 2">
    <name type="scientific">Olea europaea subsp. europaea</name>
    <dbReference type="NCBI Taxonomy" id="158383"/>
    <lineage>
        <taxon>Eukaryota</taxon>
        <taxon>Viridiplantae</taxon>
        <taxon>Streptophyta</taxon>
        <taxon>Embryophyta</taxon>
        <taxon>Tracheophyta</taxon>
        <taxon>Spermatophyta</taxon>
        <taxon>Magnoliopsida</taxon>
        <taxon>eudicotyledons</taxon>
        <taxon>Gunneridae</taxon>
        <taxon>Pentapetalae</taxon>
        <taxon>asterids</taxon>
        <taxon>lamiids</taxon>
        <taxon>Lamiales</taxon>
        <taxon>Oleaceae</taxon>
        <taxon>Oleeae</taxon>
        <taxon>Olea</taxon>
    </lineage>
</organism>
<gene>
    <name evidence="1" type="ORF">OLEA9_A089570</name>
</gene>